<dbReference type="RefSeq" id="WP_005990749.1">
    <property type="nucleotide sequence ID" value="NZ_CP018470.1"/>
</dbReference>
<keyword evidence="1" id="KW-0472">Membrane</keyword>
<feature type="transmembrane region" description="Helical" evidence="1">
    <location>
        <begin position="85"/>
        <end position="103"/>
    </location>
</feature>
<evidence type="ECO:0000256" key="1">
    <source>
        <dbReference type="SAM" id="Phobius"/>
    </source>
</evidence>
<evidence type="ECO:0000313" key="3">
    <source>
        <dbReference type="EMBL" id="MCC8624405.1"/>
    </source>
</evidence>
<feature type="transmembrane region" description="Helical" evidence="1">
    <location>
        <begin position="130"/>
        <end position="148"/>
    </location>
</feature>
<dbReference type="Gene3D" id="3.90.190.10">
    <property type="entry name" value="Protein tyrosine phosphatase superfamily"/>
    <property type="match status" value="1"/>
</dbReference>
<dbReference type="Proteomes" id="UP001430544">
    <property type="component" value="Unassembled WGS sequence"/>
</dbReference>
<feature type="transmembrane region" description="Helical" evidence="1">
    <location>
        <begin position="53"/>
        <end position="73"/>
    </location>
</feature>
<evidence type="ECO:0000259" key="2">
    <source>
        <dbReference type="PROSITE" id="PS50056"/>
    </source>
</evidence>
<organism evidence="3 4">
    <name type="scientific">Xanthomonas vesicatoria</name>
    <dbReference type="NCBI Taxonomy" id="56460"/>
    <lineage>
        <taxon>Bacteria</taxon>
        <taxon>Pseudomonadati</taxon>
        <taxon>Pseudomonadota</taxon>
        <taxon>Gammaproteobacteria</taxon>
        <taxon>Lysobacterales</taxon>
        <taxon>Lysobacteraceae</taxon>
        <taxon>Xanthomonas</taxon>
    </lineage>
</organism>
<dbReference type="PANTHER" id="PTHR47216">
    <property type="match status" value="1"/>
</dbReference>
<comment type="caution">
    <text evidence="3">The sequence shown here is derived from an EMBL/GenBank/DDBJ whole genome shotgun (WGS) entry which is preliminary data.</text>
</comment>
<dbReference type="GeneID" id="46982701"/>
<reference evidence="3" key="1">
    <citation type="submission" date="2021-11" db="EMBL/GenBank/DDBJ databases">
        <title>Genome resources and taxonomic validation of 89 Xanthomonas strains.</title>
        <authorList>
            <person name="Tambong J.T."/>
        </authorList>
    </citation>
    <scope>NUCLEOTIDE SEQUENCE</scope>
    <source>
        <strain evidence="3">Bv 5-4A</strain>
    </source>
</reference>
<dbReference type="EMBL" id="JAJIUN010000094">
    <property type="protein sequence ID" value="MCC8624405.1"/>
    <property type="molecule type" value="Genomic_DNA"/>
</dbReference>
<name>A0ABS8LF73_9XANT</name>
<dbReference type="SMART" id="SM00195">
    <property type="entry name" value="DSPc"/>
    <property type="match status" value="1"/>
</dbReference>
<gene>
    <name evidence="3" type="ORF">LN473_20995</name>
</gene>
<keyword evidence="4" id="KW-1185">Reference proteome</keyword>
<evidence type="ECO:0000313" key="4">
    <source>
        <dbReference type="Proteomes" id="UP001430544"/>
    </source>
</evidence>
<dbReference type="PANTHER" id="PTHR47216:SF4">
    <property type="entry name" value="OS01G0859400 PROTEIN"/>
    <property type="match status" value="1"/>
</dbReference>
<keyword evidence="1" id="KW-0812">Transmembrane</keyword>
<keyword evidence="1" id="KW-1133">Transmembrane helix</keyword>
<dbReference type="SUPFAM" id="SSF52799">
    <property type="entry name" value="(Phosphotyrosine protein) phosphatases II"/>
    <property type="match status" value="1"/>
</dbReference>
<accession>A0ABS8LF73</accession>
<dbReference type="Pfam" id="PF00782">
    <property type="entry name" value="DSPc"/>
    <property type="match status" value="1"/>
</dbReference>
<feature type="transmembrane region" description="Helical" evidence="1">
    <location>
        <begin position="155"/>
        <end position="173"/>
    </location>
</feature>
<feature type="transmembrane region" description="Helical" evidence="1">
    <location>
        <begin position="242"/>
        <end position="265"/>
    </location>
</feature>
<dbReference type="InterPro" id="IPR000340">
    <property type="entry name" value="Dual-sp_phosphatase_cat-dom"/>
</dbReference>
<dbReference type="InterPro" id="IPR000387">
    <property type="entry name" value="Tyr_Pase_dom"/>
</dbReference>
<sequence length="447" mass="48931">MTHGARPTGRAALWLALLGPFFFLSYGLANTLAGRAEQVPSVVFGWEHGMPFWPWTIVPYWTIDLFYAASFFVCRTRRELDTHALRLLSAQVLCVACFVLWPLRYSFVRPDTDGVFGWLFAVLLGFDKPFNQAPSLHIVLLVVLWVRYAQHLSGVWRWLLHGWFGLIGVSVLTTYQHHFLDIPTGLAAGWLCVWLWPERIAAPFAQAQLARDPRRWRLAALYLLGAIASAAAALWSGGAGLWALWVSLSLGLVALNYAALGALGFQKRSDGGLSLAARWLYAPYLLAAWCNSRLWTRHDPLPRAVCAGVWLGRLPLPGQRAAFSVVVDVSAELSLHGARSHDRVLPMLDLVAPTPTQLCAAADAIEAARMHGPVLVCCALGYSRSAASVATWLVRSGRSSDVDAAIAQLRTARASIVLGAAHRAAIVAACIGHRDNDSRSAAERSLQ</sequence>
<dbReference type="InterPro" id="IPR029021">
    <property type="entry name" value="Prot-tyrosine_phosphatase-like"/>
</dbReference>
<feature type="transmembrane region" description="Helical" evidence="1">
    <location>
        <begin position="179"/>
        <end position="197"/>
    </location>
</feature>
<feature type="transmembrane region" description="Helical" evidence="1">
    <location>
        <begin position="218"/>
        <end position="236"/>
    </location>
</feature>
<dbReference type="CDD" id="cd03386">
    <property type="entry name" value="PAP2_Aur1_like"/>
    <property type="match status" value="1"/>
</dbReference>
<dbReference type="PROSITE" id="PS50056">
    <property type="entry name" value="TYR_PHOSPHATASE_2"/>
    <property type="match status" value="1"/>
</dbReference>
<protein>
    <submittedName>
        <fullName evidence="3">Phosphatase PAP2/dual specificity phosphatase family protein</fullName>
    </submittedName>
</protein>
<feature type="domain" description="Tyrosine specific protein phosphatases" evidence="2">
    <location>
        <begin position="356"/>
        <end position="424"/>
    </location>
</feature>
<proteinExistence type="predicted"/>
<dbReference type="InterPro" id="IPR020422">
    <property type="entry name" value="TYR_PHOSPHATASE_DUAL_dom"/>
</dbReference>